<dbReference type="InterPro" id="IPR018957">
    <property type="entry name" value="Znf_C3HC4_RING-type"/>
</dbReference>
<dbReference type="GO" id="GO:0008270">
    <property type="term" value="F:zinc ion binding"/>
    <property type="evidence" value="ECO:0007669"/>
    <property type="project" value="UniProtKB-KW"/>
</dbReference>
<dbReference type="EC" id="2.3.2.31" evidence="5"/>
<feature type="domain" description="RING-type" evidence="13">
    <location>
        <begin position="15"/>
        <end position="65"/>
    </location>
</feature>
<dbReference type="PROSITE" id="PS00518">
    <property type="entry name" value="ZF_RING_1"/>
    <property type="match status" value="1"/>
</dbReference>
<keyword evidence="7" id="KW-0479">Metal-binding</keyword>
<name>A0ABC9BFR5_9POAL</name>
<evidence type="ECO:0000256" key="11">
    <source>
        <dbReference type="ARBA" id="ARBA00022833"/>
    </source>
</evidence>
<evidence type="ECO:0000259" key="14">
    <source>
        <dbReference type="PROSITE" id="PS51873"/>
    </source>
</evidence>
<proteinExistence type="inferred from homology"/>
<evidence type="ECO:0000256" key="5">
    <source>
        <dbReference type="ARBA" id="ARBA00012251"/>
    </source>
</evidence>
<gene>
    <name evidence="15" type="ORF">URODEC1_LOCUS64166</name>
</gene>
<dbReference type="Gene3D" id="3.30.40.10">
    <property type="entry name" value="Zinc/RING finger domain, C3HC4 (zinc finger)"/>
    <property type="match status" value="1"/>
</dbReference>
<dbReference type="EMBL" id="OZ075135">
    <property type="protein sequence ID" value="CAL4999142.1"/>
    <property type="molecule type" value="Genomic_DNA"/>
</dbReference>
<comment type="function">
    <text evidence="3">Might act as an E3 ubiquitin-protein ligase, or as part of E3 complex, which accepts ubiquitin from specific E2 ubiquitin-conjugating enzymes and then transfers it to substrates.</text>
</comment>
<evidence type="ECO:0000256" key="3">
    <source>
        <dbReference type="ARBA" id="ARBA00003976"/>
    </source>
</evidence>
<evidence type="ECO:0000313" key="16">
    <source>
        <dbReference type="Proteomes" id="UP001497457"/>
    </source>
</evidence>
<sequence>MAGAEGAAQQHQHPCSICMEPMAPGAAHRGGASCAHAFCRACLSGHVRAKLESGGAAGGAVVRCPDASCAGALDPELCRGALPSEVFERWCRALCESLFLGARRTYCPFPDCSEMMVADEGGECVTQSECQVCRRLFCARCRVAPWHAGVTCDEYQRRAKKDSGREDMMLLEMAEEMRWKRCPKCQFFVDKIDGCPHIRCRCGFEFATGVGQRGGRLILIAEDEMLQKLHEGYHKASHIIVATVSFVNLSRARCQP</sequence>
<dbReference type="InterPro" id="IPR017907">
    <property type="entry name" value="Znf_RING_CS"/>
</dbReference>
<dbReference type="InterPro" id="IPR013083">
    <property type="entry name" value="Znf_RING/FYVE/PHD"/>
</dbReference>
<keyword evidence="9 12" id="KW-0863">Zinc-finger</keyword>
<dbReference type="InterPro" id="IPR044066">
    <property type="entry name" value="TRIAD_supradom"/>
</dbReference>
<evidence type="ECO:0000256" key="6">
    <source>
        <dbReference type="ARBA" id="ARBA00022679"/>
    </source>
</evidence>
<dbReference type="SUPFAM" id="SSF57850">
    <property type="entry name" value="RING/U-box"/>
    <property type="match status" value="3"/>
</dbReference>
<evidence type="ECO:0000256" key="10">
    <source>
        <dbReference type="ARBA" id="ARBA00022786"/>
    </source>
</evidence>
<evidence type="ECO:0000256" key="4">
    <source>
        <dbReference type="ARBA" id="ARBA00005884"/>
    </source>
</evidence>
<dbReference type="Proteomes" id="UP001497457">
    <property type="component" value="Chromosome 25rd"/>
</dbReference>
<dbReference type="PANTHER" id="PTHR11685">
    <property type="entry name" value="RBR FAMILY RING FINGER AND IBR DOMAIN-CONTAINING"/>
    <property type="match status" value="1"/>
</dbReference>
<evidence type="ECO:0000256" key="8">
    <source>
        <dbReference type="ARBA" id="ARBA00022737"/>
    </source>
</evidence>
<keyword evidence="6" id="KW-0808">Transferase</keyword>
<dbReference type="PROSITE" id="PS51873">
    <property type="entry name" value="TRIAD"/>
    <property type="match status" value="1"/>
</dbReference>
<protein>
    <recommendedName>
        <fullName evidence="5">RBR-type E3 ubiquitin transferase</fullName>
        <ecNumber evidence="5">2.3.2.31</ecNumber>
    </recommendedName>
</protein>
<dbReference type="Gene3D" id="1.20.120.1750">
    <property type="match status" value="1"/>
</dbReference>
<keyword evidence="16" id="KW-1185">Reference proteome</keyword>
<dbReference type="InterPro" id="IPR001841">
    <property type="entry name" value="Znf_RING"/>
</dbReference>
<dbReference type="AlphaFoldDB" id="A0ABC9BFR5"/>
<dbReference type="Pfam" id="PF00097">
    <property type="entry name" value="zf-C3HC4"/>
    <property type="match status" value="1"/>
</dbReference>
<dbReference type="CDD" id="cd22582">
    <property type="entry name" value="BRcat_RBR_unk"/>
    <property type="match status" value="1"/>
</dbReference>
<comment type="similarity">
    <text evidence="4">Belongs to the RBR family. Ariadne subfamily.</text>
</comment>
<evidence type="ECO:0000256" key="7">
    <source>
        <dbReference type="ARBA" id="ARBA00022723"/>
    </source>
</evidence>
<evidence type="ECO:0000259" key="13">
    <source>
        <dbReference type="PROSITE" id="PS50089"/>
    </source>
</evidence>
<keyword evidence="11" id="KW-0862">Zinc</keyword>
<dbReference type="InterPro" id="IPR031127">
    <property type="entry name" value="E3_UB_ligase_RBR"/>
</dbReference>
<keyword evidence="10" id="KW-0833">Ubl conjugation pathway</keyword>
<dbReference type="InterPro" id="IPR002867">
    <property type="entry name" value="IBR_dom"/>
</dbReference>
<dbReference type="SMART" id="SM00647">
    <property type="entry name" value="IBR"/>
    <property type="match status" value="1"/>
</dbReference>
<dbReference type="FunFam" id="3.30.40.10:FF:000230">
    <property type="entry name" value="RBR-type E3 ubiquitin transferase"/>
    <property type="match status" value="1"/>
</dbReference>
<accession>A0ABC9BFR5</accession>
<evidence type="ECO:0000256" key="9">
    <source>
        <dbReference type="ARBA" id="ARBA00022771"/>
    </source>
</evidence>
<comment type="catalytic activity">
    <reaction evidence="1">
        <text>[E2 ubiquitin-conjugating enzyme]-S-ubiquitinyl-L-cysteine + [acceptor protein]-L-lysine = [E2 ubiquitin-conjugating enzyme]-L-cysteine + [acceptor protein]-N(6)-ubiquitinyl-L-lysine.</text>
        <dbReference type="EC" id="2.3.2.31"/>
    </reaction>
</comment>
<dbReference type="PROSITE" id="PS50089">
    <property type="entry name" value="ZF_RING_2"/>
    <property type="match status" value="1"/>
</dbReference>
<organism evidence="15 16">
    <name type="scientific">Urochloa decumbens</name>
    <dbReference type="NCBI Taxonomy" id="240449"/>
    <lineage>
        <taxon>Eukaryota</taxon>
        <taxon>Viridiplantae</taxon>
        <taxon>Streptophyta</taxon>
        <taxon>Embryophyta</taxon>
        <taxon>Tracheophyta</taxon>
        <taxon>Spermatophyta</taxon>
        <taxon>Magnoliopsida</taxon>
        <taxon>Liliopsida</taxon>
        <taxon>Poales</taxon>
        <taxon>Poaceae</taxon>
        <taxon>PACMAD clade</taxon>
        <taxon>Panicoideae</taxon>
        <taxon>Panicodae</taxon>
        <taxon>Paniceae</taxon>
        <taxon>Melinidinae</taxon>
        <taxon>Urochloa</taxon>
    </lineage>
</organism>
<keyword evidence="8" id="KW-0677">Repeat</keyword>
<comment type="cofactor">
    <cofactor evidence="2">
        <name>Zn(2+)</name>
        <dbReference type="ChEBI" id="CHEBI:29105"/>
    </cofactor>
</comment>
<evidence type="ECO:0000256" key="12">
    <source>
        <dbReference type="PROSITE-ProRule" id="PRU00175"/>
    </source>
</evidence>
<feature type="domain" description="RING-type" evidence="14">
    <location>
        <begin position="11"/>
        <end position="233"/>
    </location>
</feature>
<evidence type="ECO:0000313" key="15">
    <source>
        <dbReference type="EMBL" id="CAL4999142.1"/>
    </source>
</evidence>
<reference evidence="15" key="1">
    <citation type="submission" date="2024-10" db="EMBL/GenBank/DDBJ databases">
        <authorList>
            <person name="Ryan C."/>
        </authorList>
    </citation>
    <scope>NUCLEOTIDE SEQUENCE [LARGE SCALE GENOMIC DNA]</scope>
</reference>
<dbReference type="Pfam" id="PF01485">
    <property type="entry name" value="IBR"/>
    <property type="match status" value="1"/>
</dbReference>
<evidence type="ECO:0000256" key="2">
    <source>
        <dbReference type="ARBA" id="ARBA00001947"/>
    </source>
</evidence>
<dbReference type="GO" id="GO:0061630">
    <property type="term" value="F:ubiquitin protein ligase activity"/>
    <property type="evidence" value="ECO:0007669"/>
    <property type="project" value="UniProtKB-EC"/>
</dbReference>
<evidence type="ECO:0000256" key="1">
    <source>
        <dbReference type="ARBA" id="ARBA00001798"/>
    </source>
</evidence>